<gene>
    <name evidence="2" type="ORF">BB215W447A_1255</name>
</gene>
<dbReference type="Proteomes" id="UP000232491">
    <property type="component" value="Chromosome"/>
</dbReference>
<protein>
    <submittedName>
        <fullName evidence="2">Uncharacterized protein</fullName>
    </submittedName>
</protein>
<feature type="compositionally biased region" description="Basic and acidic residues" evidence="1">
    <location>
        <begin position="260"/>
        <end position="269"/>
    </location>
</feature>
<reference evidence="2 3" key="1">
    <citation type="submission" date="2017-05" db="EMBL/GenBank/DDBJ databases">
        <title>Comparative genomics and methylome analysis of the gut commensal Bifidobacterium breve.</title>
        <authorList>
            <person name="Bottacini F."/>
            <person name="Morrissey R."/>
            <person name="Roberts R.J."/>
            <person name="James K."/>
            <person name="van Breen J."/>
            <person name="Egan M."/>
            <person name="Lambert J."/>
            <person name="van Limpt K."/>
            <person name="Stanton C."/>
            <person name="Knol J."/>
            <person name="O' Connell Motherway M."/>
            <person name="van Sinderen D."/>
        </authorList>
    </citation>
    <scope>NUCLEOTIDE SEQUENCE [LARGE SCALE GENOMIC DNA]</scope>
    <source>
        <strain evidence="2 3">215W447a</strain>
    </source>
</reference>
<feature type="region of interest" description="Disordered" evidence="1">
    <location>
        <begin position="1"/>
        <end position="44"/>
    </location>
</feature>
<dbReference type="RefSeq" id="WP_232783077.1">
    <property type="nucleotide sequence ID" value="NZ_CP021558.1"/>
</dbReference>
<organism evidence="2 3">
    <name type="scientific">Bifidobacterium breve</name>
    <dbReference type="NCBI Taxonomy" id="1685"/>
    <lineage>
        <taxon>Bacteria</taxon>
        <taxon>Bacillati</taxon>
        <taxon>Actinomycetota</taxon>
        <taxon>Actinomycetes</taxon>
        <taxon>Bifidobacteriales</taxon>
        <taxon>Bifidobacteriaceae</taxon>
        <taxon>Bifidobacterium</taxon>
    </lineage>
</organism>
<dbReference type="AlphaFoldDB" id="A0A2K9BE27"/>
<feature type="region of interest" description="Disordered" evidence="1">
    <location>
        <begin position="218"/>
        <end position="290"/>
    </location>
</feature>
<name>A0A2K9BE27_BIFBR</name>
<evidence type="ECO:0000313" key="3">
    <source>
        <dbReference type="Proteomes" id="UP000232491"/>
    </source>
</evidence>
<proteinExistence type="predicted"/>
<sequence>MSIDRNNRSHRPKGLPPQVAGTYEPAAPGMDTTDVTPPDPDGPELDRLEREAAALPAPGPGDIAWMLDGHPIPQTVIDRCYGTDDIRLQRLVILSHADPATRRELAAHRDDHEWVRAHATPLYEDRACIIVPAPDPWAEDDTAPTEPGDGPGAEERRILDAPAWPHPIDTGRLRDECSARIDIMHDYQPIRISRDKGVTRITCLDLDQRRRRRVFETGDPWGLEDGTTIETLGGQDPWHATRTPHAPEPADDDADQTPDTTHEPDDTRRAARRPAPPAGTTRAGRAHGRRKAVQAILRFALGLYRGMRIILRRARGRR</sequence>
<dbReference type="EMBL" id="CP021558">
    <property type="protein sequence ID" value="AUE03271.1"/>
    <property type="molecule type" value="Genomic_DNA"/>
</dbReference>
<feature type="region of interest" description="Disordered" evidence="1">
    <location>
        <begin position="135"/>
        <end position="155"/>
    </location>
</feature>
<evidence type="ECO:0000313" key="2">
    <source>
        <dbReference type="EMBL" id="AUE03271.1"/>
    </source>
</evidence>
<accession>A0A2K9BE27</accession>
<evidence type="ECO:0000256" key="1">
    <source>
        <dbReference type="SAM" id="MobiDB-lite"/>
    </source>
</evidence>